<feature type="domain" description="Histidine kinase/HSP90-like ATPase" evidence="2">
    <location>
        <begin position="14"/>
        <end position="135"/>
    </location>
</feature>
<dbReference type="GO" id="GO:0004674">
    <property type="term" value="F:protein serine/threonine kinase activity"/>
    <property type="evidence" value="ECO:0007669"/>
    <property type="project" value="UniProtKB-KW"/>
</dbReference>
<dbReference type="PANTHER" id="PTHR35526">
    <property type="entry name" value="ANTI-SIGMA-F FACTOR RSBW-RELATED"/>
    <property type="match status" value="1"/>
</dbReference>
<gene>
    <name evidence="3" type="ORF">STSP2_02499</name>
</gene>
<organism evidence="3 4">
    <name type="scientific">Anaerohalosphaera lusitana</name>
    <dbReference type="NCBI Taxonomy" id="1936003"/>
    <lineage>
        <taxon>Bacteria</taxon>
        <taxon>Pseudomonadati</taxon>
        <taxon>Planctomycetota</taxon>
        <taxon>Phycisphaerae</taxon>
        <taxon>Sedimentisphaerales</taxon>
        <taxon>Anaerohalosphaeraceae</taxon>
        <taxon>Anaerohalosphaera</taxon>
    </lineage>
</organism>
<accession>A0A1U9NNW9</accession>
<keyword evidence="1" id="KW-0418">Kinase</keyword>
<dbReference type="SUPFAM" id="SSF55874">
    <property type="entry name" value="ATPase domain of HSP90 chaperone/DNA topoisomerase II/histidine kinase"/>
    <property type="match status" value="1"/>
</dbReference>
<dbReference type="AlphaFoldDB" id="A0A1U9NNW9"/>
<dbReference type="OrthoDB" id="9792240at2"/>
<evidence type="ECO:0000313" key="4">
    <source>
        <dbReference type="Proteomes" id="UP000189674"/>
    </source>
</evidence>
<dbReference type="CDD" id="cd16936">
    <property type="entry name" value="HATPase_RsbW-like"/>
    <property type="match status" value="1"/>
</dbReference>
<dbReference type="InterPro" id="IPR050267">
    <property type="entry name" value="Anti-sigma-factor_SerPK"/>
</dbReference>
<dbReference type="InterPro" id="IPR003594">
    <property type="entry name" value="HATPase_dom"/>
</dbReference>
<evidence type="ECO:0000313" key="3">
    <source>
        <dbReference type="EMBL" id="AQT69310.1"/>
    </source>
</evidence>
<dbReference type="InterPro" id="IPR036890">
    <property type="entry name" value="HATPase_C_sf"/>
</dbReference>
<dbReference type="STRING" id="1936003.STSP2_02499"/>
<dbReference type="Proteomes" id="UP000189674">
    <property type="component" value="Chromosome"/>
</dbReference>
<sequence>MEPHSAERKKMVIPSTNDGVRSACRRLIGEVKDGNFTEEEVFAIHLALEEAVVNAAEHGNGMDPDKEVTIEWSIGREKFEIDICDCGRGFKPDEVPDPRCDENLEKPSGRGVLLMRAYMDVVEFNNWGNCVHMEKHRKGKEE</sequence>
<keyword evidence="1" id="KW-0808">Transferase</keyword>
<name>A0A1U9NNW9_9BACT</name>
<dbReference type="Pfam" id="PF13581">
    <property type="entry name" value="HATPase_c_2"/>
    <property type="match status" value="1"/>
</dbReference>
<evidence type="ECO:0000256" key="1">
    <source>
        <dbReference type="ARBA" id="ARBA00022527"/>
    </source>
</evidence>
<keyword evidence="4" id="KW-1185">Reference proteome</keyword>
<proteinExistence type="predicted"/>
<dbReference type="PANTHER" id="PTHR35526:SF3">
    <property type="entry name" value="ANTI-SIGMA-F FACTOR RSBW"/>
    <property type="match status" value="1"/>
</dbReference>
<dbReference type="RefSeq" id="WP_146663004.1">
    <property type="nucleotide sequence ID" value="NZ_CP019791.1"/>
</dbReference>
<dbReference type="KEGG" id="alus:STSP2_02499"/>
<evidence type="ECO:0000259" key="2">
    <source>
        <dbReference type="Pfam" id="PF13581"/>
    </source>
</evidence>
<dbReference type="EMBL" id="CP019791">
    <property type="protein sequence ID" value="AQT69310.1"/>
    <property type="molecule type" value="Genomic_DNA"/>
</dbReference>
<reference evidence="4" key="1">
    <citation type="submission" date="2017-02" db="EMBL/GenBank/DDBJ databases">
        <title>Comparative genomics and description of representatives of a novel lineage of planctomycetes thriving in anoxic sediments.</title>
        <authorList>
            <person name="Spring S."/>
            <person name="Bunk B."/>
            <person name="Sproer C."/>
        </authorList>
    </citation>
    <scope>NUCLEOTIDE SEQUENCE [LARGE SCALE GENOMIC DNA]</scope>
    <source>
        <strain evidence="4">ST-NAGAB-D1</strain>
    </source>
</reference>
<protein>
    <submittedName>
        <fullName evidence="3">Anti-sigma F factor</fullName>
    </submittedName>
</protein>
<dbReference type="Gene3D" id="3.30.565.10">
    <property type="entry name" value="Histidine kinase-like ATPase, C-terminal domain"/>
    <property type="match status" value="1"/>
</dbReference>
<keyword evidence="1" id="KW-0723">Serine/threonine-protein kinase</keyword>